<dbReference type="Proteomes" id="UP000076104">
    <property type="component" value="Chromosome"/>
</dbReference>
<gene>
    <name evidence="1" type="ORF">A3K91_2248</name>
</gene>
<protein>
    <submittedName>
        <fullName evidence="1">Uncharacterized protein</fullName>
    </submittedName>
</protein>
<dbReference type="EMBL" id="CP014945">
    <property type="protein sequence ID" value="AMT97827.1"/>
    <property type="molecule type" value="Genomic_DNA"/>
</dbReference>
<organism evidence="1 2">
    <name type="scientific">Psychrobacter alimentarius</name>
    <dbReference type="NCBI Taxonomy" id="261164"/>
    <lineage>
        <taxon>Bacteria</taxon>
        <taxon>Pseudomonadati</taxon>
        <taxon>Pseudomonadota</taxon>
        <taxon>Gammaproteobacteria</taxon>
        <taxon>Moraxellales</taxon>
        <taxon>Moraxellaceae</taxon>
        <taxon>Psychrobacter</taxon>
    </lineage>
</organism>
<dbReference type="RefSeq" id="WP_062845348.1">
    <property type="nucleotide sequence ID" value="NZ_CP014945.1"/>
</dbReference>
<name>A0ABM6A093_9GAMM</name>
<proteinExistence type="predicted"/>
<evidence type="ECO:0000313" key="1">
    <source>
        <dbReference type="EMBL" id="AMT97827.1"/>
    </source>
</evidence>
<sequence>MSQTFTLCVATDTLVNDAQQIGVAVDELRRIGIQVTAEIVQRPTLHLQLTYYITVPTPSLAAKLNWPAWQTKQIGFSDYLWEETCLECFITGSLAKNEVDYAKNAESYIEINASPDGRYALYRFESYRNPSTLPPAPLYHMDRHERIGIYWEDKSLQQRSPVDTSLSTKSSLASTIPSYERRFSILLNQLPKQQYAFNNTVVEYIHPCVILKFNETALYFAPRHASPPDFHNRHYWSKFEG</sequence>
<reference evidence="1 2" key="1">
    <citation type="submission" date="2016-03" db="EMBL/GenBank/DDBJ databases">
        <title>Genome sequencing of Psychrobacter alimentarius PAMC 27889.</title>
        <authorList>
            <person name="Lee J."/>
            <person name="Kim O.-S."/>
        </authorList>
    </citation>
    <scope>NUCLEOTIDE SEQUENCE [LARGE SCALE GENOMIC DNA]</scope>
    <source>
        <strain evidence="1 2">PAMC 27889</strain>
    </source>
</reference>
<keyword evidence="2" id="KW-1185">Reference proteome</keyword>
<dbReference type="GeneID" id="33059378"/>
<accession>A0ABM6A093</accession>
<evidence type="ECO:0000313" key="2">
    <source>
        <dbReference type="Proteomes" id="UP000076104"/>
    </source>
</evidence>